<feature type="domain" description="N-acetyltransferase" evidence="1">
    <location>
        <begin position="3"/>
        <end position="147"/>
    </location>
</feature>
<reference evidence="3" key="1">
    <citation type="journal article" date="2019" name="Int. J. Syst. Evol. Microbiol.">
        <title>The Global Catalogue of Microorganisms (GCM) 10K type strain sequencing project: providing services to taxonomists for standard genome sequencing and annotation.</title>
        <authorList>
            <consortium name="The Broad Institute Genomics Platform"/>
            <consortium name="The Broad Institute Genome Sequencing Center for Infectious Disease"/>
            <person name="Wu L."/>
            <person name="Ma J."/>
        </authorList>
    </citation>
    <scope>NUCLEOTIDE SEQUENCE [LARGE SCALE GENOMIC DNA]</scope>
    <source>
        <strain evidence="3">CCUG 56752</strain>
    </source>
</reference>
<evidence type="ECO:0000259" key="1">
    <source>
        <dbReference type="PROSITE" id="PS51186"/>
    </source>
</evidence>
<evidence type="ECO:0000313" key="3">
    <source>
        <dbReference type="Proteomes" id="UP001597049"/>
    </source>
</evidence>
<dbReference type="RefSeq" id="WP_379658101.1">
    <property type="nucleotide sequence ID" value="NZ_JBHTIV010000010.1"/>
</dbReference>
<proteinExistence type="predicted"/>
<accession>A0ABW3GR39</accession>
<comment type="caution">
    <text evidence="2">The sequence shown here is derived from an EMBL/GenBank/DDBJ whole genome shotgun (WGS) entry which is preliminary data.</text>
</comment>
<dbReference type="CDD" id="cd04301">
    <property type="entry name" value="NAT_SF"/>
    <property type="match status" value="1"/>
</dbReference>
<protein>
    <submittedName>
        <fullName evidence="2">GNAT family N-acetyltransferase</fullName>
    </submittedName>
</protein>
<dbReference type="Proteomes" id="UP001597049">
    <property type="component" value="Unassembled WGS sequence"/>
</dbReference>
<dbReference type="PROSITE" id="PS51186">
    <property type="entry name" value="GNAT"/>
    <property type="match status" value="1"/>
</dbReference>
<evidence type="ECO:0000313" key="2">
    <source>
        <dbReference type="EMBL" id="MFD0932792.1"/>
    </source>
</evidence>
<dbReference type="EMBL" id="JBHTIV010000010">
    <property type="protein sequence ID" value="MFD0932792.1"/>
    <property type="molecule type" value="Genomic_DNA"/>
</dbReference>
<name>A0ABW3GR39_9FLAO</name>
<organism evidence="2 3">
    <name type="scientific">Psychroflexus salinarum</name>
    <dbReference type="NCBI Taxonomy" id="546024"/>
    <lineage>
        <taxon>Bacteria</taxon>
        <taxon>Pseudomonadati</taxon>
        <taxon>Bacteroidota</taxon>
        <taxon>Flavobacteriia</taxon>
        <taxon>Flavobacteriales</taxon>
        <taxon>Flavobacteriaceae</taxon>
        <taxon>Psychroflexus</taxon>
    </lineage>
</organism>
<dbReference type="InterPro" id="IPR016181">
    <property type="entry name" value="Acyl_CoA_acyltransferase"/>
</dbReference>
<keyword evidence="3" id="KW-1185">Reference proteome</keyword>
<dbReference type="Pfam" id="PF13673">
    <property type="entry name" value="Acetyltransf_10"/>
    <property type="match status" value="1"/>
</dbReference>
<gene>
    <name evidence="2" type="ORF">ACFQ0R_09325</name>
</gene>
<sequence length="147" mass="16878">MPIEFKYISSSETKDLRHLVLRQGKPRNFCDMQGDELKSTIHIGAFLNSRCVGVLSLFLSKTHKLPNLSQYQLRGMAVDPQYQRQNIGKELVLYSEGELKKKNVDVLWCNAREIAVGFYKKLNFEVISDLFQIADVGPHFIMAKKLT</sequence>
<dbReference type="Gene3D" id="3.40.630.30">
    <property type="match status" value="1"/>
</dbReference>
<dbReference type="InterPro" id="IPR000182">
    <property type="entry name" value="GNAT_dom"/>
</dbReference>
<dbReference type="SUPFAM" id="SSF55729">
    <property type="entry name" value="Acyl-CoA N-acyltransferases (Nat)"/>
    <property type="match status" value="1"/>
</dbReference>